<dbReference type="EMBL" id="CAJNYT010002664">
    <property type="protein sequence ID" value="CAF3485711.1"/>
    <property type="molecule type" value="Genomic_DNA"/>
</dbReference>
<dbReference type="EMBL" id="CAJNYD010003088">
    <property type="protein sequence ID" value="CAF3475465.1"/>
    <property type="molecule type" value="Genomic_DNA"/>
</dbReference>
<evidence type="ECO:0000313" key="6">
    <source>
        <dbReference type="EMBL" id="CAF4311967.1"/>
    </source>
</evidence>
<evidence type="ECO:0000313" key="2">
    <source>
        <dbReference type="EMBL" id="CAF3183962.1"/>
    </source>
</evidence>
<evidence type="ECO:0000313" key="9">
    <source>
        <dbReference type="EMBL" id="CAF4649977.1"/>
    </source>
</evidence>
<dbReference type="Proteomes" id="UP000663851">
    <property type="component" value="Unassembled WGS sequence"/>
</dbReference>
<feature type="transmembrane region" description="Helical" evidence="1">
    <location>
        <begin position="12"/>
        <end position="39"/>
    </location>
</feature>
<dbReference type="EMBL" id="CAJOBR010001993">
    <property type="protein sequence ID" value="CAF4649977.1"/>
    <property type="molecule type" value="Genomic_DNA"/>
</dbReference>
<dbReference type="Proteomes" id="UP000663872">
    <property type="component" value="Unassembled WGS sequence"/>
</dbReference>
<dbReference type="Proteomes" id="UP000663862">
    <property type="component" value="Unassembled WGS sequence"/>
</dbReference>
<protein>
    <submittedName>
        <fullName evidence="2">Uncharacterized protein</fullName>
    </submittedName>
</protein>
<reference evidence="2" key="1">
    <citation type="submission" date="2021-02" db="EMBL/GenBank/DDBJ databases">
        <authorList>
            <person name="Nowell W R."/>
        </authorList>
    </citation>
    <scope>NUCLEOTIDE SEQUENCE</scope>
</reference>
<keyword evidence="1" id="KW-0472">Membrane</keyword>
<accession>A0A817PTA8</accession>
<dbReference type="EMBL" id="CAJOBP010001794">
    <property type="protein sequence ID" value="CAF4311967.1"/>
    <property type="molecule type" value="Genomic_DNA"/>
</dbReference>
<evidence type="ECO:0000313" key="4">
    <source>
        <dbReference type="EMBL" id="CAF3485711.1"/>
    </source>
</evidence>
<feature type="transmembrane region" description="Helical" evidence="1">
    <location>
        <begin position="51"/>
        <end position="72"/>
    </location>
</feature>
<evidence type="ECO:0000313" key="10">
    <source>
        <dbReference type="Proteomes" id="UP000663825"/>
    </source>
</evidence>
<dbReference type="Proteomes" id="UP000663833">
    <property type="component" value="Unassembled WGS sequence"/>
</dbReference>
<dbReference type="OrthoDB" id="6157510at2759"/>
<name>A0A817PTA8_9BILA</name>
<feature type="transmembrane region" description="Helical" evidence="1">
    <location>
        <begin position="148"/>
        <end position="167"/>
    </location>
</feature>
<evidence type="ECO:0000313" key="5">
    <source>
        <dbReference type="EMBL" id="CAF3516379.1"/>
    </source>
</evidence>
<keyword evidence="1" id="KW-0812">Transmembrane</keyword>
<keyword evidence="1" id="KW-1133">Transmembrane helix</keyword>
<organism evidence="2 10">
    <name type="scientific">Rotaria socialis</name>
    <dbReference type="NCBI Taxonomy" id="392032"/>
    <lineage>
        <taxon>Eukaryota</taxon>
        <taxon>Metazoa</taxon>
        <taxon>Spiralia</taxon>
        <taxon>Gnathifera</taxon>
        <taxon>Rotifera</taxon>
        <taxon>Eurotatoria</taxon>
        <taxon>Bdelloidea</taxon>
        <taxon>Philodinida</taxon>
        <taxon>Philodinidae</taxon>
        <taxon>Rotaria</taxon>
    </lineage>
</organism>
<evidence type="ECO:0000313" key="3">
    <source>
        <dbReference type="EMBL" id="CAF3475465.1"/>
    </source>
</evidence>
<evidence type="ECO:0000313" key="11">
    <source>
        <dbReference type="Proteomes" id="UP000663873"/>
    </source>
</evidence>
<dbReference type="EMBL" id="CAJOBQ010001434">
    <property type="protein sequence ID" value="CAF4486842.1"/>
    <property type="molecule type" value="Genomic_DNA"/>
</dbReference>
<dbReference type="Proteomes" id="UP000663873">
    <property type="component" value="Unassembled WGS sequence"/>
</dbReference>
<dbReference type="PANTHER" id="PTHR33444:SF2">
    <property type="entry name" value="MARVEL DOMAIN-CONTAINING PROTEIN"/>
    <property type="match status" value="1"/>
</dbReference>
<dbReference type="EMBL" id="CAJOBO010002193">
    <property type="protein sequence ID" value="CAF4436846.1"/>
    <property type="molecule type" value="Genomic_DNA"/>
</dbReference>
<evidence type="ECO:0000313" key="8">
    <source>
        <dbReference type="EMBL" id="CAF4486842.1"/>
    </source>
</evidence>
<evidence type="ECO:0000313" key="7">
    <source>
        <dbReference type="EMBL" id="CAF4436846.1"/>
    </source>
</evidence>
<evidence type="ECO:0000256" key="1">
    <source>
        <dbReference type="SAM" id="Phobius"/>
    </source>
</evidence>
<dbReference type="Proteomes" id="UP000663848">
    <property type="component" value="Unassembled WGS sequence"/>
</dbReference>
<dbReference type="Proteomes" id="UP000663825">
    <property type="component" value="Unassembled WGS sequence"/>
</dbReference>
<dbReference type="AlphaFoldDB" id="A0A817PTA8"/>
<keyword evidence="11" id="KW-1185">Reference proteome</keyword>
<gene>
    <name evidence="5" type="ORF">FME351_LOCUS17683</name>
    <name evidence="4" type="ORF">GRG538_LOCUS16644</name>
    <name evidence="7" type="ORF">HFQ381_LOCUS22806</name>
    <name evidence="3" type="ORF">LUA448_LOCUS23672</name>
    <name evidence="9" type="ORF">QYT958_LOCUS14750</name>
    <name evidence="2" type="ORF">TIS948_LOCUS11522</name>
    <name evidence="8" type="ORF">TSG867_LOCUS19990</name>
    <name evidence="6" type="ORF">UJA718_LOCUS13318</name>
</gene>
<dbReference type="EMBL" id="CAJNYU010002205">
    <property type="protein sequence ID" value="CAF3516379.1"/>
    <property type="molecule type" value="Genomic_DNA"/>
</dbReference>
<feature type="transmembrane region" description="Helical" evidence="1">
    <location>
        <begin position="84"/>
        <end position="107"/>
    </location>
</feature>
<comment type="caution">
    <text evidence="2">The sequence shown here is derived from an EMBL/GenBank/DDBJ whole genome shotgun (WGS) entry which is preliminary data.</text>
</comment>
<sequence>MNIQSCGTCGLIALTANTLVMVMRVVCVSITEFIIGIMYLYQCPIQPSMPIFNLVAGCIGILLLITAVCSAVSKATNSAEWDSCCEVAGVLLIPCGAVILNIIMFIFEVIISASLTSISTANGTQSHNSTLNTYCNPTLYSGSLAMTIIYYGANGIVLIVYIMFKLLS</sequence>
<proteinExistence type="predicted"/>
<dbReference type="InterPro" id="IPR040350">
    <property type="entry name" value="TMEM272"/>
</dbReference>
<dbReference type="EMBL" id="CAJNXB010001640">
    <property type="protein sequence ID" value="CAF3183962.1"/>
    <property type="molecule type" value="Genomic_DNA"/>
</dbReference>
<dbReference type="Proteomes" id="UP000663869">
    <property type="component" value="Unassembled WGS sequence"/>
</dbReference>
<dbReference type="PANTHER" id="PTHR33444">
    <property type="entry name" value="SI:DKEY-19B23.12-RELATED"/>
    <property type="match status" value="1"/>
</dbReference>